<protein>
    <submittedName>
        <fullName evidence="1">Collagenase-like protease</fullName>
        <ecNumber evidence="1">3.4.-.-</ecNumber>
    </submittedName>
</protein>
<proteinExistence type="predicted"/>
<dbReference type="RefSeq" id="WP_208925313.1">
    <property type="nucleotide sequence ID" value="NZ_JAYFNZ010000025.1"/>
</dbReference>
<dbReference type="PANTHER" id="PTHR30217:SF3">
    <property type="entry name" value="UBIQUINONE BIOSYNTHESIS PROTEIN UBIU"/>
    <property type="match status" value="1"/>
</dbReference>
<keyword evidence="1" id="KW-0645">Protease</keyword>
<sequence length="343" mass="38621">MNILAPVSSVKEAEQLIAHGADELYCGIGLGALKNRPGNTDREIWINRRESGNANIPDLESLSLLVDHAHAQGKKVYLTLNQPGYAQDLYGEILAFVREVKKSCQVDAFIVADPGLIRMLIGKEPDMVIHVSSLAGILNSSAVLFFKKLGVKRIVFPRYLEAETLKKIMDRAGEDLEYEVFILNDGCMFEESHCHVSHQFGGAFCHNPAWRYKLIPPEEGGILETWKLRNLKIAGETFEDNVEEWKRWQWLGIKNGGGYIGAKYPLGMCGLCTLPEYRDMGITSLKIVGREAPLSKKIKSVQLLKKVLDYQREGHLPDEVRDYARRTKGARMLCGSGYMCYER</sequence>
<organism evidence="1">
    <name type="scientific">Desulfitobacterium hafniense</name>
    <name type="common">Desulfitobacterium frappieri</name>
    <dbReference type="NCBI Taxonomy" id="49338"/>
    <lineage>
        <taxon>Bacteria</taxon>
        <taxon>Bacillati</taxon>
        <taxon>Bacillota</taxon>
        <taxon>Clostridia</taxon>
        <taxon>Eubacteriales</taxon>
        <taxon>Desulfitobacteriaceae</taxon>
        <taxon>Desulfitobacterium</taxon>
    </lineage>
</organism>
<dbReference type="InterPro" id="IPR001539">
    <property type="entry name" value="Peptidase_U32"/>
</dbReference>
<name>A0A098AX92_DESHA</name>
<gene>
    <name evidence="1" type="ORF">DPCES_0838</name>
</gene>
<dbReference type="GO" id="GO:0006508">
    <property type="term" value="P:proteolysis"/>
    <property type="evidence" value="ECO:0007669"/>
    <property type="project" value="UniProtKB-KW"/>
</dbReference>
<dbReference type="Pfam" id="PF01136">
    <property type="entry name" value="Peptidase_U32"/>
    <property type="match status" value="1"/>
</dbReference>
<evidence type="ECO:0000313" key="1">
    <source>
        <dbReference type="EMBL" id="CDX00725.1"/>
    </source>
</evidence>
<dbReference type="PATRIC" id="fig|49338.4.peg.902"/>
<dbReference type="GO" id="GO:0008233">
    <property type="term" value="F:peptidase activity"/>
    <property type="evidence" value="ECO:0007669"/>
    <property type="project" value="UniProtKB-KW"/>
</dbReference>
<accession>A0A098AX92</accession>
<dbReference type="EC" id="3.4.-.-" evidence="1"/>
<dbReference type="EMBL" id="LK996017">
    <property type="protein sequence ID" value="CDX00725.1"/>
    <property type="molecule type" value="Genomic_DNA"/>
</dbReference>
<reference evidence="1" key="1">
    <citation type="submission" date="2014-07" db="EMBL/GenBank/DDBJ databases">
        <authorList>
            <person name="Hornung V.Bastian."/>
        </authorList>
    </citation>
    <scope>NUCLEOTIDE SEQUENCE</scope>
    <source>
        <strain evidence="1">PCE-S</strain>
    </source>
</reference>
<dbReference type="PANTHER" id="PTHR30217">
    <property type="entry name" value="PEPTIDASE U32 FAMILY"/>
    <property type="match status" value="1"/>
</dbReference>
<dbReference type="AlphaFoldDB" id="A0A098AX92"/>
<dbReference type="InterPro" id="IPR051454">
    <property type="entry name" value="RNA/ubiquinone_mod_enzymes"/>
</dbReference>
<keyword evidence="1" id="KW-0378">Hydrolase</keyword>